<reference evidence="1" key="1">
    <citation type="submission" date="2020-11" db="EMBL/GenBank/DDBJ databases">
        <authorList>
            <consortium name="DOE Joint Genome Institute"/>
            <person name="Ahrendt S."/>
            <person name="Riley R."/>
            <person name="Andreopoulos W."/>
            <person name="Labutti K."/>
            <person name="Pangilinan J."/>
            <person name="Ruiz-Duenas F.J."/>
            <person name="Barrasa J.M."/>
            <person name="Sanchez-Garcia M."/>
            <person name="Camarero S."/>
            <person name="Miyauchi S."/>
            <person name="Serrano A."/>
            <person name="Linde D."/>
            <person name="Babiker R."/>
            <person name="Drula E."/>
            <person name="Ayuso-Fernandez I."/>
            <person name="Pacheco R."/>
            <person name="Padilla G."/>
            <person name="Ferreira P."/>
            <person name="Barriuso J."/>
            <person name="Kellner H."/>
            <person name="Castanera R."/>
            <person name="Alfaro M."/>
            <person name="Ramirez L."/>
            <person name="Pisabarro A.G."/>
            <person name="Kuo A."/>
            <person name="Tritt A."/>
            <person name="Lipzen A."/>
            <person name="He G."/>
            <person name="Yan M."/>
            <person name="Ng V."/>
            <person name="Cullen D."/>
            <person name="Martin F."/>
            <person name="Rosso M.-N."/>
            <person name="Henrissat B."/>
            <person name="Hibbett D."/>
            <person name="Martinez A.T."/>
            <person name="Grigoriev I.V."/>
        </authorList>
    </citation>
    <scope>NUCLEOTIDE SEQUENCE</scope>
    <source>
        <strain evidence="1">CIRM-BRFM 674</strain>
    </source>
</reference>
<dbReference type="AlphaFoldDB" id="A0A9P6CMJ6"/>
<proteinExistence type="predicted"/>
<comment type="caution">
    <text evidence="1">The sequence shown here is derived from an EMBL/GenBank/DDBJ whole genome shotgun (WGS) entry which is preliminary data.</text>
</comment>
<dbReference type="EMBL" id="MU155616">
    <property type="protein sequence ID" value="KAF9471832.1"/>
    <property type="molecule type" value="Genomic_DNA"/>
</dbReference>
<keyword evidence="2" id="KW-1185">Reference proteome</keyword>
<dbReference type="Proteomes" id="UP000807469">
    <property type="component" value="Unassembled WGS sequence"/>
</dbReference>
<organism evidence="1 2">
    <name type="scientific">Pholiota conissans</name>
    <dbReference type="NCBI Taxonomy" id="109636"/>
    <lineage>
        <taxon>Eukaryota</taxon>
        <taxon>Fungi</taxon>
        <taxon>Dikarya</taxon>
        <taxon>Basidiomycota</taxon>
        <taxon>Agaricomycotina</taxon>
        <taxon>Agaricomycetes</taxon>
        <taxon>Agaricomycetidae</taxon>
        <taxon>Agaricales</taxon>
        <taxon>Agaricineae</taxon>
        <taxon>Strophariaceae</taxon>
        <taxon>Pholiota</taxon>
    </lineage>
</organism>
<name>A0A9P6CMJ6_9AGAR</name>
<evidence type="ECO:0000313" key="1">
    <source>
        <dbReference type="EMBL" id="KAF9471832.1"/>
    </source>
</evidence>
<accession>A0A9P6CMJ6</accession>
<sequence>MTESSTHDAITKTRKQSHGWLVSAIIISISLDGEPLVYTHDSPLYWSSFWNL</sequence>
<protein>
    <submittedName>
        <fullName evidence="1">Uncharacterized protein</fullName>
    </submittedName>
</protein>
<evidence type="ECO:0000313" key="2">
    <source>
        <dbReference type="Proteomes" id="UP000807469"/>
    </source>
</evidence>
<gene>
    <name evidence="1" type="ORF">BDN70DRAFT_887694</name>
</gene>